<keyword evidence="6 12" id="KW-0732">Signal</keyword>
<evidence type="ECO:0000256" key="11">
    <source>
        <dbReference type="RuleBase" id="RU003357"/>
    </source>
</evidence>
<sequence length="722" mass="78545">MRFALTCFAVCLSAVARAEPPDTATPQQVVVNGAQGDVEASRDFVAGKVVIGKVRIAESGLQNVGELLNREPSVSVGKDGRIGLLGLPGYTQVLVDGMPPQGDTFTLDLVHVERIEIIKSSTAATGPIGIAGTINIIRRKAQKTRLAQVNAGLSATAGLPGADVAWSTGGPIDGKPLVYSVRLSAVHKPVSSRMDYIATRESAFAVPVLAYTGQARNRNAANIVSASGEFTWNVDNAHTLTFSPAASYFGGPRRSRQQRFWRDGSTLLTRQDGDSAMTSLEIPLRWDWRIDPESSLSVKLNVNRAHIDSDALRIDTSNAALMDELVSRPTSVSTNTFLHVDYANEFENGHAITAGAKFAHNRANNSYSDFFNGVPDYSLAVLGRSDTARLTSSELFLQDEWRINRSWAVNIGSSVERRAYRLREGTASSSPGFTMWAPSLHVSRKLGADRKRQLRLSVARSFRAPFFDELLWRPVINTFAPCRGQMLCGANTLDTADTAGNPGLQPERALGVNLSYSHGIGKDSEITLEAYSRNISNKTGYEIALADVPWASTPRYIGRQANLGSARIRGLDLEARMSGKDIGSHLTRLDLHGSVGLADSTLSDLPGPDNRLSGQSPWRAKVGGSYTLQAVPVKLGIDASYLPGDWVRDSVNQRVYESGKRVLSMNASWTVSKQTRLVLNLDNLVPRTRSRIDEYLGAAEIVRRTTDTSNHSRVAIRLETRL</sequence>
<keyword evidence="10" id="KW-0998">Cell outer membrane</keyword>
<dbReference type="Pfam" id="PF00593">
    <property type="entry name" value="TonB_dep_Rec_b-barrel"/>
    <property type="match status" value="1"/>
</dbReference>
<keyword evidence="4" id="KW-1134">Transmembrane beta strand</keyword>
<feature type="signal peptide" evidence="12">
    <location>
        <begin position="1"/>
        <end position="18"/>
    </location>
</feature>
<organism evidence="15 16">
    <name type="scientific">Massilia aurea</name>
    <dbReference type="NCBI Taxonomy" id="373040"/>
    <lineage>
        <taxon>Bacteria</taxon>
        <taxon>Pseudomonadati</taxon>
        <taxon>Pseudomonadota</taxon>
        <taxon>Betaproteobacteria</taxon>
        <taxon>Burkholderiales</taxon>
        <taxon>Oxalobacteraceae</taxon>
        <taxon>Telluria group</taxon>
        <taxon>Massilia</taxon>
    </lineage>
</organism>
<dbReference type="PANTHER" id="PTHR30069">
    <property type="entry name" value="TONB-DEPENDENT OUTER MEMBRANE RECEPTOR"/>
    <property type="match status" value="1"/>
</dbReference>
<feature type="chain" id="PRO_5031206368" evidence="12">
    <location>
        <begin position="19"/>
        <end position="722"/>
    </location>
</feature>
<name>A0A7W9X3Y9_9BURK</name>
<keyword evidence="3" id="KW-0813">Transport</keyword>
<comment type="similarity">
    <text evidence="2 11">Belongs to the TonB-dependent receptor family.</text>
</comment>
<comment type="subcellular location">
    <subcellularLocation>
        <location evidence="1">Cell outer membrane</location>
        <topology evidence="1">Multi-pass membrane protein</topology>
    </subcellularLocation>
</comment>
<feature type="domain" description="TonB-dependent receptor-like beta-barrel" evidence="13">
    <location>
        <begin position="233"/>
        <end position="684"/>
    </location>
</feature>
<dbReference type="Proteomes" id="UP000540787">
    <property type="component" value="Unassembled WGS sequence"/>
</dbReference>
<keyword evidence="5" id="KW-0812">Transmembrane</keyword>
<feature type="domain" description="TonB-dependent receptor plug" evidence="14">
    <location>
        <begin position="50"/>
        <end position="133"/>
    </location>
</feature>
<protein>
    <submittedName>
        <fullName evidence="15">Outer membrane receptor for ferrienterochelin and colicin</fullName>
    </submittedName>
</protein>
<evidence type="ECO:0000313" key="15">
    <source>
        <dbReference type="EMBL" id="MBB6136097.1"/>
    </source>
</evidence>
<evidence type="ECO:0000256" key="6">
    <source>
        <dbReference type="ARBA" id="ARBA00022729"/>
    </source>
</evidence>
<dbReference type="Gene3D" id="2.170.130.10">
    <property type="entry name" value="TonB-dependent receptor, plug domain"/>
    <property type="match status" value="1"/>
</dbReference>
<dbReference type="InterPro" id="IPR036942">
    <property type="entry name" value="Beta-barrel_TonB_sf"/>
</dbReference>
<dbReference type="InterPro" id="IPR012910">
    <property type="entry name" value="Plug_dom"/>
</dbReference>
<dbReference type="AlphaFoldDB" id="A0A7W9X3Y9"/>
<evidence type="ECO:0000256" key="1">
    <source>
        <dbReference type="ARBA" id="ARBA00004571"/>
    </source>
</evidence>
<keyword evidence="8 11" id="KW-0472">Membrane</keyword>
<dbReference type="RefSeq" id="WP_183557070.1">
    <property type="nucleotide sequence ID" value="NZ_JACHBX010000005.1"/>
</dbReference>
<keyword evidence="7 11" id="KW-0798">TonB box</keyword>
<dbReference type="InterPro" id="IPR000531">
    <property type="entry name" value="Beta-barrel_TonB"/>
</dbReference>
<evidence type="ECO:0000256" key="2">
    <source>
        <dbReference type="ARBA" id="ARBA00009810"/>
    </source>
</evidence>
<dbReference type="GO" id="GO:0009279">
    <property type="term" value="C:cell outer membrane"/>
    <property type="evidence" value="ECO:0007669"/>
    <property type="project" value="UniProtKB-SubCell"/>
</dbReference>
<dbReference type="Gene3D" id="2.40.170.20">
    <property type="entry name" value="TonB-dependent receptor, beta-barrel domain"/>
    <property type="match status" value="1"/>
</dbReference>
<comment type="caution">
    <text evidence="15">The sequence shown here is derived from an EMBL/GenBank/DDBJ whole genome shotgun (WGS) entry which is preliminary data.</text>
</comment>
<dbReference type="PANTHER" id="PTHR30069:SF29">
    <property type="entry name" value="HEMOGLOBIN AND HEMOGLOBIN-HAPTOGLOBIN-BINDING PROTEIN 1-RELATED"/>
    <property type="match status" value="1"/>
</dbReference>
<dbReference type="Pfam" id="PF07715">
    <property type="entry name" value="Plug"/>
    <property type="match status" value="1"/>
</dbReference>
<dbReference type="InterPro" id="IPR039426">
    <property type="entry name" value="TonB-dep_rcpt-like"/>
</dbReference>
<gene>
    <name evidence="15" type="ORF">HD842_004274</name>
</gene>
<reference evidence="15 16" key="1">
    <citation type="submission" date="2020-08" db="EMBL/GenBank/DDBJ databases">
        <title>The Agave Microbiome: Exploring the role of microbial communities in plant adaptations to desert environments.</title>
        <authorList>
            <person name="Partida-Martinez L.P."/>
        </authorList>
    </citation>
    <scope>NUCLEOTIDE SEQUENCE [LARGE SCALE GENOMIC DNA]</scope>
    <source>
        <strain evidence="15 16">AT3.2</strain>
    </source>
</reference>
<evidence type="ECO:0000313" key="16">
    <source>
        <dbReference type="Proteomes" id="UP000540787"/>
    </source>
</evidence>
<evidence type="ECO:0000256" key="5">
    <source>
        <dbReference type="ARBA" id="ARBA00022692"/>
    </source>
</evidence>
<evidence type="ECO:0000256" key="9">
    <source>
        <dbReference type="ARBA" id="ARBA00023170"/>
    </source>
</evidence>
<proteinExistence type="inferred from homology"/>
<dbReference type="GO" id="GO:0015344">
    <property type="term" value="F:siderophore uptake transmembrane transporter activity"/>
    <property type="evidence" value="ECO:0007669"/>
    <property type="project" value="TreeGrafter"/>
</dbReference>
<dbReference type="EMBL" id="JACHBX010000005">
    <property type="protein sequence ID" value="MBB6136097.1"/>
    <property type="molecule type" value="Genomic_DNA"/>
</dbReference>
<evidence type="ECO:0000256" key="8">
    <source>
        <dbReference type="ARBA" id="ARBA00023136"/>
    </source>
</evidence>
<evidence type="ECO:0000256" key="10">
    <source>
        <dbReference type="ARBA" id="ARBA00023237"/>
    </source>
</evidence>
<accession>A0A7W9X3Y9</accession>
<dbReference type="GO" id="GO:0044718">
    <property type="term" value="P:siderophore transmembrane transport"/>
    <property type="evidence" value="ECO:0007669"/>
    <property type="project" value="TreeGrafter"/>
</dbReference>
<keyword evidence="9 15" id="KW-0675">Receptor</keyword>
<evidence type="ECO:0000259" key="14">
    <source>
        <dbReference type="Pfam" id="PF07715"/>
    </source>
</evidence>
<evidence type="ECO:0000259" key="13">
    <source>
        <dbReference type="Pfam" id="PF00593"/>
    </source>
</evidence>
<evidence type="ECO:0000256" key="3">
    <source>
        <dbReference type="ARBA" id="ARBA00022448"/>
    </source>
</evidence>
<keyword evidence="16" id="KW-1185">Reference proteome</keyword>
<dbReference type="SUPFAM" id="SSF56935">
    <property type="entry name" value="Porins"/>
    <property type="match status" value="1"/>
</dbReference>
<dbReference type="InterPro" id="IPR037066">
    <property type="entry name" value="Plug_dom_sf"/>
</dbReference>
<evidence type="ECO:0000256" key="4">
    <source>
        <dbReference type="ARBA" id="ARBA00022452"/>
    </source>
</evidence>
<evidence type="ECO:0000256" key="7">
    <source>
        <dbReference type="ARBA" id="ARBA00023077"/>
    </source>
</evidence>
<evidence type="ECO:0000256" key="12">
    <source>
        <dbReference type="SAM" id="SignalP"/>
    </source>
</evidence>